<evidence type="ECO:0000256" key="7">
    <source>
        <dbReference type="ARBA" id="ARBA00023136"/>
    </source>
</evidence>
<organism evidence="11 12">
    <name type="scientific">Succinatimonas hippei (strain DSM 22608 / JCM 16073 / KCTC 15190 / YIT 12066)</name>
    <dbReference type="NCBI Taxonomy" id="762983"/>
    <lineage>
        <taxon>Bacteria</taxon>
        <taxon>Pseudomonadati</taxon>
        <taxon>Pseudomonadota</taxon>
        <taxon>Gammaproteobacteria</taxon>
        <taxon>Aeromonadales</taxon>
        <taxon>Succinivibrionaceae</taxon>
        <taxon>Succinatimonas</taxon>
    </lineage>
</organism>
<dbReference type="InterPro" id="IPR007387">
    <property type="entry name" value="TRAP_DctQ"/>
</dbReference>
<evidence type="ECO:0000256" key="2">
    <source>
        <dbReference type="ARBA" id="ARBA00022448"/>
    </source>
</evidence>
<comment type="caution">
    <text evidence="11">The sequence shown here is derived from an EMBL/GenBank/DDBJ whole genome shotgun (WGS) entry which is preliminary data.</text>
</comment>
<sequence length="201" mass="22914">MNAYFKFEDIAGKITRGLAGFCLMVVFVLFLLNISTRASFITWNPTWIDEVIQFFLVWMIFLAAAELVRTGEHFLVDIITDKLHGTASGRICRLIATAIMLVTYIIILYFGIKLCIRSNIKVTFTLPHVVKMSWFYLCIPVATFFMVIYAIRDFYYAIADVITGGKITVKLDEMKAKAKAEDEDAIAIEKAKEALKQQENQ</sequence>
<keyword evidence="6 9" id="KW-1133">Transmembrane helix</keyword>
<evidence type="ECO:0000256" key="6">
    <source>
        <dbReference type="ARBA" id="ARBA00022989"/>
    </source>
</evidence>
<dbReference type="HOGENOM" id="CLU_086356_9_4_6"/>
<comment type="subunit">
    <text evidence="9">The complex comprises the extracytoplasmic solute receptor protein and the two transmembrane proteins.</text>
</comment>
<evidence type="ECO:0000256" key="1">
    <source>
        <dbReference type="ARBA" id="ARBA00004429"/>
    </source>
</evidence>
<dbReference type="Proteomes" id="UP000018458">
    <property type="component" value="Unassembled WGS sequence"/>
</dbReference>
<protein>
    <recommendedName>
        <fullName evidence="9">TRAP transporter small permease protein</fullName>
    </recommendedName>
</protein>
<dbReference type="Pfam" id="PF04290">
    <property type="entry name" value="DctQ"/>
    <property type="match status" value="1"/>
</dbReference>
<dbReference type="RefSeq" id="WP_009143920.1">
    <property type="nucleotide sequence ID" value="NZ_GL831047.1"/>
</dbReference>
<keyword evidence="2 9" id="KW-0813">Transport</keyword>
<accession>E8LLY2</accession>
<comment type="function">
    <text evidence="9">Part of the tripartite ATP-independent periplasmic (TRAP) transport system.</text>
</comment>
<dbReference type="EMBL" id="AEVO01000118">
    <property type="protein sequence ID" value="EFY06432.1"/>
    <property type="molecule type" value="Genomic_DNA"/>
</dbReference>
<comment type="similarity">
    <text evidence="8 9">Belongs to the TRAP transporter small permease family.</text>
</comment>
<keyword evidence="4 9" id="KW-0997">Cell inner membrane</keyword>
<evidence type="ECO:0000256" key="9">
    <source>
        <dbReference type="RuleBase" id="RU369079"/>
    </source>
</evidence>
<feature type="transmembrane region" description="Helical" evidence="9">
    <location>
        <begin position="132"/>
        <end position="151"/>
    </location>
</feature>
<feature type="transmembrane region" description="Helical" evidence="9">
    <location>
        <begin position="21"/>
        <end position="40"/>
    </location>
</feature>
<feature type="domain" description="Tripartite ATP-independent periplasmic transporters DctQ component" evidence="10">
    <location>
        <begin position="27"/>
        <end position="158"/>
    </location>
</feature>
<keyword evidence="5 9" id="KW-0812">Transmembrane</keyword>
<keyword evidence="3" id="KW-1003">Cell membrane</keyword>
<comment type="subcellular location">
    <subcellularLocation>
        <location evidence="1 9">Cell inner membrane</location>
        <topology evidence="1 9">Multi-pass membrane protein</topology>
    </subcellularLocation>
</comment>
<keyword evidence="12" id="KW-1185">Reference proteome</keyword>
<dbReference type="STRING" id="762983.HMPREF9444_01755"/>
<dbReference type="eggNOG" id="COG3090">
    <property type="taxonomic scope" value="Bacteria"/>
</dbReference>
<evidence type="ECO:0000256" key="3">
    <source>
        <dbReference type="ARBA" id="ARBA00022475"/>
    </source>
</evidence>
<dbReference type="GO" id="GO:0022857">
    <property type="term" value="F:transmembrane transporter activity"/>
    <property type="evidence" value="ECO:0007669"/>
    <property type="project" value="UniProtKB-UniRule"/>
</dbReference>
<evidence type="ECO:0000256" key="5">
    <source>
        <dbReference type="ARBA" id="ARBA00022692"/>
    </source>
</evidence>
<evidence type="ECO:0000259" key="10">
    <source>
        <dbReference type="Pfam" id="PF04290"/>
    </source>
</evidence>
<feature type="transmembrane region" description="Helical" evidence="9">
    <location>
        <begin position="91"/>
        <end position="112"/>
    </location>
</feature>
<evidence type="ECO:0000256" key="8">
    <source>
        <dbReference type="ARBA" id="ARBA00038436"/>
    </source>
</evidence>
<name>E8LLY2_SUCHY</name>
<evidence type="ECO:0000256" key="4">
    <source>
        <dbReference type="ARBA" id="ARBA00022519"/>
    </source>
</evidence>
<evidence type="ECO:0000313" key="12">
    <source>
        <dbReference type="Proteomes" id="UP000018458"/>
    </source>
</evidence>
<dbReference type="PANTHER" id="PTHR35011:SF2">
    <property type="entry name" value="2,3-DIKETO-L-GULONATE TRAP TRANSPORTER SMALL PERMEASE PROTEIN YIAM"/>
    <property type="match status" value="1"/>
</dbReference>
<dbReference type="OrthoDB" id="9791324at2"/>
<keyword evidence="7 9" id="KW-0472">Membrane</keyword>
<dbReference type="PANTHER" id="PTHR35011">
    <property type="entry name" value="2,3-DIKETO-L-GULONATE TRAP TRANSPORTER SMALL PERMEASE PROTEIN YIAM"/>
    <property type="match status" value="1"/>
</dbReference>
<dbReference type="AlphaFoldDB" id="E8LLY2"/>
<dbReference type="InterPro" id="IPR055348">
    <property type="entry name" value="DctQ"/>
</dbReference>
<dbReference type="GO" id="GO:0015740">
    <property type="term" value="P:C4-dicarboxylate transport"/>
    <property type="evidence" value="ECO:0007669"/>
    <property type="project" value="TreeGrafter"/>
</dbReference>
<dbReference type="GO" id="GO:0005886">
    <property type="term" value="C:plasma membrane"/>
    <property type="evidence" value="ECO:0007669"/>
    <property type="project" value="UniProtKB-SubCell"/>
</dbReference>
<feature type="transmembrane region" description="Helical" evidence="9">
    <location>
        <begin position="52"/>
        <end position="70"/>
    </location>
</feature>
<gene>
    <name evidence="11" type="ORF">HMPREF9444_01755</name>
</gene>
<reference evidence="11 12" key="1">
    <citation type="submission" date="2011-01" db="EMBL/GenBank/DDBJ databases">
        <authorList>
            <person name="Weinstock G."/>
            <person name="Sodergren E."/>
            <person name="Clifton S."/>
            <person name="Fulton L."/>
            <person name="Fulton B."/>
            <person name="Courtney L."/>
            <person name="Fronick C."/>
            <person name="Harrison M."/>
            <person name="Strong C."/>
            <person name="Farmer C."/>
            <person name="Delahaunty K."/>
            <person name="Markovic C."/>
            <person name="Hall O."/>
            <person name="Minx P."/>
            <person name="Tomlinson C."/>
            <person name="Mitreva M."/>
            <person name="Hou S."/>
            <person name="Chen J."/>
            <person name="Wollam A."/>
            <person name="Pepin K.H."/>
            <person name="Johnson M."/>
            <person name="Bhonagiri V."/>
            <person name="Zhang X."/>
            <person name="Suruliraj S."/>
            <person name="Warren W."/>
            <person name="Chinwalla A."/>
            <person name="Mardis E.R."/>
            <person name="Wilson R.K."/>
        </authorList>
    </citation>
    <scope>NUCLEOTIDE SEQUENCE [LARGE SCALE GENOMIC DNA]</scope>
    <source>
        <strain evidence="12">DSM 22608 / JCM 16073 / KCTC 15190 / YIT 12066</strain>
    </source>
</reference>
<evidence type="ECO:0000313" key="11">
    <source>
        <dbReference type="EMBL" id="EFY06432.1"/>
    </source>
</evidence>
<proteinExistence type="inferred from homology"/>